<evidence type="ECO:0000313" key="2">
    <source>
        <dbReference type="Proteomes" id="UP000295733"/>
    </source>
</evidence>
<dbReference type="AlphaFoldDB" id="A0A4R2NLN0"/>
<proteinExistence type="predicted"/>
<dbReference type="Proteomes" id="UP000295733">
    <property type="component" value="Unassembled WGS sequence"/>
</dbReference>
<evidence type="ECO:0008006" key="3">
    <source>
        <dbReference type="Google" id="ProtNLM"/>
    </source>
</evidence>
<reference evidence="1 2" key="1">
    <citation type="submission" date="2019-03" db="EMBL/GenBank/DDBJ databases">
        <title>Genomic Encyclopedia of Type Strains, Phase IV (KMG-IV): sequencing the most valuable type-strain genomes for metagenomic binning, comparative biology and taxonomic classification.</title>
        <authorList>
            <person name="Goeker M."/>
        </authorList>
    </citation>
    <scope>NUCLEOTIDE SEQUENCE [LARGE SCALE GENOMIC DNA]</scope>
    <source>
        <strain evidence="1 2">DSM 2781</strain>
    </source>
</reference>
<dbReference type="OrthoDB" id="7846781at2"/>
<evidence type="ECO:0000313" key="1">
    <source>
        <dbReference type="EMBL" id="TCP22195.1"/>
    </source>
</evidence>
<protein>
    <recommendedName>
        <fullName evidence="3">TnsA endonuclease-like protein</fullName>
    </recommendedName>
</protein>
<gene>
    <name evidence="1" type="ORF">EV656_1073</name>
</gene>
<comment type="caution">
    <text evidence="1">The sequence shown here is derived from an EMBL/GenBank/DDBJ whole genome shotgun (WGS) entry which is preliminary data.</text>
</comment>
<organism evidence="1 2">
    <name type="scientific">Rhodovulum adriaticum</name>
    <name type="common">Rhodopseudomonas adriatica</name>
    <dbReference type="NCBI Taxonomy" id="35804"/>
    <lineage>
        <taxon>Bacteria</taxon>
        <taxon>Pseudomonadati</taxon>
        <taxon>Pseudomonadota</taxon>
        <taxon>Alphaproteobacteria</taxon>
        <taxon>Rhodobacterales</taxon>
        <taxon>Paracoccaceae</taxon>
        <taxon>Rhodovulum</taxon>
    </lineage>
</organism>
<name>A0A4R2NLN0_RHOAD</name>
<dbReference type="EMBL" id="SLXL01000007">
    <property type="protein sequence ID" value="TCP22195.1"/>
    <property type="molecule type" value="Genomic_DNA"/>
</dbReference>
<keyword evidence="2" id="KW-1185">Reference proteome</keyword>
<sequence>MSHNLIEGIQLPDPSLAQRKVPWGTRFHFTGQIVLGDGPGRVVRTESHTEFTCCLCLASRPETAKIHEQVAFEWHDADGVVRTHYIDFLVEQTDGQRVAYTVRPEARVSERFLDEVRQVARQIRASGFANDLRLLTDKDFDQTERFNAKLLHSVRQPDPEADAAARKIVGDLRGIAPLARLADEIALEARGFRALVRLIRSGHLRLVNHERIRPAAQVFKGGLV</sequence>
<dbReference type="RefSeq" id="WP_132603355.1">
    <property type="nucleotide sequence ID" value="NZ_NRRP01000029.1"/>
</dbReference>
<accession>A0A4R2NLN0</accession>